<dbReference type="InterPro" id="IPR011150">
    <property type="entry name" value="Cutinase_monf"/>
</dbReference>
<evidence type="ECO:0000256" key="7">
    <source>
        <dbReference type="ARBA" id="ARBA00022801"/>
    </source>
</evidence>
<dbReference type="PANTHER" id="PTHR48250">
    <property type="entry name" value="CUTINASE 2-RELATED"/>
    <property type="match status" value="1"/>
</dbReference>
<evidence type="ECO:0000256" key="4">
    <source>
        <dbReference type="ARBA" id="ARBA00022487"/>
    </source>
</evidence>
<evidence type="ECO:0000313" key="13">
    <source>
        <dbReference type="EMBL" id="KAF2430227.1"/>
    </source>
</evidence>
<keyword evidence="7 12" id="KW-0378">Hydrolase</keyword>
<dbReference type="InterPro" id="IPR043580">
    <property type="entry name" value="CUTINASE_1"/>
</dbReference>
<evidence type="ECO:0000256" key="9">
    <source>
        <dbReference type="ARBA" id="ARBA00034045"/>
    </source>
</evidence>
<feature type="active site" description="Proton donor/acceptor" evidence="10">
    <location>
        <position position="163"/>
    </location>
</feature>
<keyword evidence="8 11" id="KW-1015">Disulfide bond</keyword>
<keyword evidence="5 12" id="KW-0964">Secreted</keyword>
<dbReference type="GO" id="GO:0016052">
    <property type="term" value="P:carbohydrate catabolic process"/>
    <property type="evidence" value="ECO:0007669"/>
    <property type="project" value="TreeGrafter"/>
</dbReference>
<organism evidence="13 14">
    <name type="scientific">Tothia fuscella</name>
    <dbReference type="NCBI Taxonomy" id="1048955"/>
    <lineage>
        <taxon>Eukaryota</taxon>
        <taxon>Fungi</taxon>
        <taxon>Dikarya</taxon>
        <taxon>Ascomycota</taxon>
        <taxon>Pezizomycotina</taxon>
        <taxon>Dothideomycetes</taxon>
        <taxon>Pleosporomycetidae</taxon>
        <taxon>Venturiales</taxon>
        <taxon>Cylindrosympodiaceae</taxon>
        <taxon>Tothia</taxon>
    </lineage>
</organism>
<dbReference type="GO" id="GO:0050525">
    <property type="term" value="F:cutinase activity"/>
    <property type="evidence" value="ECO:0007669"/>
    <property type="project" value="UniProtKB-UniRule"/>
</dbReference>
<feature type="disulfide bond" evidence="11">
    <location>
        <begin position="1"/>
        <end position="76"/>
    </location>
</feature>
<feature type="active site" description="Nucleophile" evidence="10">
    <location>
        <position position="87"/>
    </location>
</feature>
<dbReference type="EMBL" id="MU007040">
    <property type="protein sequence ID" value="KAF2430227.1"/>
    <property type="molecule type" value="Genomic_DNA"/>
</dbReference>
<dbReference type="Proteomes" id="UP000800235">
    <property type="component" value="Unassembled WGS sequence"/>
</dbReference>
<comment type="subcellular location">
    <subcellularLocation>
        <location evidence="1 12">Secreted</location>
    </subcellularLocation>
</comment>
<evidence type="ECO:0000256" key="6">
    <source>
        <dbReference type="ARBA" id="ARBA00022729"/>
    </source>
</evidence>
<comment type="catalytic activity">
    <reaction evidence="9 12">
        <text>cutin + H2O = cutin monomers.</text>
        <dbReference type="EC" id="3.1.1.74"/>
    </reaction>
</comment>
<evidence type="ECO:0000256" key="5">
    <source>
        <dbReference type="ARBA" id="ARBA00022525"/>
    </source>
</evidence>
<dbReference type="PRINTS" id="PR00129">
    <property type="entry name" value="CUTINASE"/>
</dbReference>
<dbReference type="EC" id="3.1.1.74" evidence="3 12"/>
<dbReference type="AlphaFoldDB" id="A0A9P4NRB6"/>
<evidence type="ECO:0000256" key="8">
    <source>
        <dbReference type="ARBA" id="ARBA00023157"/>
    </source>
</evidence>
<evidence type="ECO:0000313" key="14">
    <source>
        <dbReference type="Proteomes" id="UP000800235"/>
    </source>
</evidence>
<dbReference type="GO" id="GO:0005576">
    <property type="term" value="C:extracellular region"/>
    <property type="evidence" value="ECO:0007669"/>
    <property type="project" value="UniProtKB-SubCell"/>
</dbReference>
<feature type="non-terminal residue" evidence="13">
    <location>
        <position position="166"/>
    </location>
</feature>
<keyword evidence="4 12" id="KW-0719">Serine esterase</keyword>
<feature type="non-terminal residue" evidence="13">
    <location>
        <position position="1"/>
    </location>
</feature>
<proteinExistence type="inferred from homology"/>
<dbReference type="Gene3D" id="3.40.50.1820">
    <property type="entry name" value="alpha/beta hydrolase"/>
    <property type="match status" value="1"/>
</dbReference>
<dbReference type="PANTHER" id="PTHR48250:SF3">
    <property type="entry name" value="CUTINASE 1-RELATED"/>
    <property type="match status" value="1"/>
</dbReference>
<evidence type="ECO:0000256" key="3">
    <source>
        <dbReference type="ARBA" id="ARBA00013095"/>
    </source>
</evidence>
<protein>
    <recommendedName>
        <fullName evidence="3 12">Cutinase</fullName>
        <ecNumber evidence="3 12">3.1.1.74</ecNumber>
    </recommendedName>
</protein>
<dbReference type="PROSITE" id="PS00155">
    <property type="entry name" value="CUTINASE_1"/>
    <property type="match status" value="1"/>
</dbReference>
<dbReference type="SMART" id="SM01110">
    <property type="entry name" value="Cutinase"/>
    <property type="match status" value="1"/>
</dbReference>
<feature type="disulfide bond" evidence="11">
    <location>
        <begin position="138"/>
        <end position="153"/>
    </location>
</feature>
<sequence>CKDVTFIWVRGTTEAPNMGSFIGTKLLPELRKTFPSLAVEGVKYSAGLMGNFQPGGAGTDGVAEATKDYKLAASKCPKTIITGGGYSQGGAITHRTIEGLPQDVKDRIAGIILYGDTQFKQEGGKIKGLPAEKVKTMCNGYQELKSASSDGVCGGMLNVNMGHISY</sequence>
<dbReference type="InterPro" id="IPR000675">
    <property type="entry name" value="Cutinase/axe"/>
</dbReference>
<evidence type="ECO:0000256" key="1">
    <source>
        <dbReference type="ARBA" id="ARBA00004613"/>
    </source>
</evidence>
<evidence type="ECO:0000256" key="2">
    <source>
        <dbReference type="ARBA" id="ARBA00007534"/>
    </source>
</evidence>
<accession>A0A9P4NRB6</accession>
<comment type="caution">
    <text evidence="13">The sequence shown here is derived from an EMBL/GenBank/DDBJ whole genome shotgun (WGS) entry which is preliminary data.</text>
</comment>
<reference evidence="13" key="1">
    <citation type="journal article" date="2020" name="Stud. Mycol.">
        <title>101 Dothideomycetes genomes: a test case for predicting lifestyles and emergence of pathogens.</title>
        <authorList>
            <person name="Haridas S."/>
            <person name="Albert R."/>
            <person name="Binder M."/>
            <person name="Bloem J."/>
            <person name="Labutti K."/>
            <person name="Salamov A."/>
            <person name="Andreopoulos B."/>
            <person name="Baker S."/>
            <person name="Barry K."/>
            <person name="Bills G."/>
            <person name="Bluhm B."/>
            <person name="Cannon C."/>
            <person name="Castanera R."/>
            <person name="Culley D."/>
            <person name="Daum C."/>
            <person name="Ezra D."/>
            <person name="Gonzalez J."/>
            <person name="Henrissat B."/>
            <person name="Kuo A."/>
            <person name="Liang C."/>
            <person name="Lipzen A."/>
            <person name="Lutzoni F."/>
            <person name="Magnuson J."/>
            <person name="Mondo S."/>
            <person name="Nolan M."/>
            <person name="Ohm R."/>
            <person name="Pangilinan J."/>
            <person name="Park H.-J."/>
            <person name="Ramirez L."/>
            <person name="Alfaro M."/>
            <person name="Sun H."/>
            <person name="Tritt A."/>
            <person name="Yoshinaga Y."/>
            <person name="Zwiers L.-H."/>
            <person name="Turgeon B."/>
            <person name="Goodwin S."/>
            <person name="Spatafora J."/>
            <person name="Crous P."/>
            <person name="Grigoriev I."/>
        </authorList>
    </citation>
    <scope>NUCLEOTIDE SEQUENCE</scope>
    <source>
        <strain evidence="13">CBS 130266</strain>
    </source>
</reference>
<comment type="function">
    <text evidence="12">Catalyzes the hydrolysis of complex carboxylic polyesters found in the cell wall of plants. Degrades cutin, a macromolecule that forms the structure of the plant cuticle.</text>
</comment>
<comment type="similarity">
    <text evidence="2 12">Belongs to the cutinase family.</text>
</comment>
<dbReference type="SUPFAM" id="SSF53474">
    <property type="entry name" value="alpha/beta-Hydrolases"/>
    <property type="match status" value="1"/>
</dbReference>
<feature type="active site" evidence="10">
    <location>
        <position position="150"/>
    </location>
</feature>
<dbReference type="InterPro" id="IPR029058">
    <property type="entry name" value="AB_hydrolase_fold"/>
</dbReference>
<name>A0A9P4NRB6_9PEZI</name>
<dbReference type="Pfam" id="PF01083">
    <property type="entry name" value="Cutinase"/>
    <property type="match status" value="1"/>
</dbReference>
<evidence type="ECO:0000256" key="10">
    <source>
        <dbReference type="PIRSR" id="PIRSR611150-1"/>
    </source>
</evidence>
<keyword evidence="6" id="KW-0732">Signal</keyword>
<evidence type="ECO:0000256" key="11">
    <source>
        <dbReference type="PIRSR" id="PIRSR611150-2"/>
    </source>
</evidence>
<gene>
    <name evidence="13" type="ORF">EJ08DRAFT_561020</name>
</gene>
<dbReference type="OrthoDB" id="3225429at2759"/>
<evidence type="ECO:0000256" key="12">
    <source>
        <dbReference type="RuleBase" id="RU361263"/>
    </source>
</evidence>
<keyword evidence="14" id="KW-1185">Reference proteome</keyword>